<dbReference type="InterPro" id="IPR029063">
    <property type="entry name" value="SAM-dependent_MTases_sf"/>
</dbReference>
<accession>A0ABU9U9X7</accession>
<dbReference type="SUPFAM" id="SSF53335">
    <property type="entry name" value="S-adenosyl-L-methionine-dependent methyltransferases"/>
    <property type="match status" value="1"/>
</dbReference>
<name>A0ABU9U9X7_9SPIR</name>
<evidence type="ECO:0000313" key="1">
    <source>
        <dbReference type="EMBL" id="MEM5947460.1"/>
    </source>
</evidence>
<organism evidence="1 2">
    <name type="scientific">Rarispira pelagica</name>
    <dbReference type="NCBI Taxonomy" id="3141764"/>
    <lineage>
        <taxon>Bacteria</taxon>
        <taxon>Pseudomonadati</taxon>
        <taxon>Spirochaetota</taxon>
        <taxon>Spirochaetia</taxon>
        <taxon>Winmispirales</taxon>
        <taxon>Winmispiraceae</taxon>
        <taxon>Rarispira</taxon>
    </lineage>
</organism>
<dbReference type="Proteomes" id="UP001466331">
    <property type="component" value="Unassembled WGS sequence"/>
</dbReference>
<proteinExistence type="predicted"/>
<keyword evidence="2" id="KW-1185">Reference proteome</keyword>
<sequence>MQFKRTKNENFSKIEFYPCLFDNLSYTPVDPVYFYQDTWAAKKIFELKPKHHIDVGSSAKTVGILSQFVPVTMVDIRPIQLKLEGLNFIKGSILDLPFDDYSVESISSLCVVEHIGLGRYGDEIDAYGSEKAIKELKRVIKVGGIILFSVPVDQENKIYFNAHRAFTRDYILKLFKDDCELIEEKYQYGTSLYDKYDPNKGFGTGLYYFRKVK</sequence>
<dbReference type="Pfam" id="PF03269">
    <property type="entry name" value="DUF268"/>
    <property type="match status" value="1"/>
</dbReference>
<dbReference type="RefSeq" id="WP_420068908.1">
    <property type="nucleotide sequence ID" value="NZ_JBCHKQ010000001.1"/>
</dbReference>
<reference evidence="1 2" key="1">
    <citation type="submission" date="2024-03" db="EMBL/GenBank/DDBJ databases">
        <title>Ignisphaera cupida sp. nov., a hyperthermophilic hydrolytic archaeon from a hot spring of Kamchatka, and proposal of Ignisphaeraceae fam. nov.</title>
        <authorList>
            <person name="Podosokorskaya O.A."/>
            <person name="Elcheninov A.G."/>
            <person name="Maltseva A.I."/>
            <person name="Zayulina K.S."/>
            <person name="Novikov A."/>
            <person name="Merkel A.Y."/>
        </authorList>
    </citation>
    <scope>NUCLEOTIDE SEQUENCE [LARGE SCALE GENOMIC DNA]</scope>
    <source>
        <strain evidence="1 2">38H-sp</strain>
    </source>
</reference>
<dbReference type="Gene3D" id="3.40.50.150">
    <property type="entry name" value="Vaccinia Virus protein VP39"/>
    <property type="match status" value="1"/>
</dbReference>
<dbReference type="InterPro" id="IPR004951">
    <property type="entry name" value="DUF268_CAE_spp"/>
</dbReference>
<protein>
    <submittedName>
        <fullName evidence="1">DUF268 domain-containing protein</fullName>
    </submittedName>
</protein>
<dbReference type="EMBL" id="JBCHKQ010000001">
    <property type="protein sequence ID" value="MEM5947460.1"/>
    <property type="molecule type" value="Genomic_DNA"/>
</dbReference>
<gene>
    <name evidence="1" type="ORF">WKV44_02775</name>
</gene>
<evidence type="ECO:0000313" key="2">
    <source>
        <dbReference type="Proteomes" id="UP001466331"/>
    </source>
</evidence>
<comment type="caution">
    <text evidence="1">The sequence shown here is derived from an EMBL/GenBank/DDBJ whole genome shotgun (WGS) entry which is preliminary data.</text>
</comment>